<dbReference type="EMBL" id="JACWMY010000005">
    <property type="protein sequence ID" value="MBD1364516.1"/>
    <property type="molecule type" value="Genomic_DNA"/>
</dbReference>
<keyword evidence="4 9" id="KW-0812">Transmembrane</keyword>
<evidence type="ECO:0000256" key="7">
    <source>
        <dbReference type="ARBA" id="ARBA00023136"/>
    </source>
</evidence>
<comment type="similarity">
    <text evidence="9 10">Belongs to the TonB-dependent receptor family.</text>
</comment>
<dbReference type="Gene3D" id="2.60.40.1120">
    <property type="entry name" value="Carboxypeptidase-like, regulatory domain"/>
    <property type="match status" value="1"/>
</dbReference>
<dbReference type="Pfam" id="PF07715">
    <property type="entry name" value="Plug"/>
    <property type="match status" value="1"/>
</dbReference>
<feature type="domain" description="TonB-dependent receptor plug" evidence="12">
    <location>
        <begin position="140"/>
        <end position="233"/>
    </location>
</feature>
<dbReference type="Pfam" id="PF00593">
    <property type="entry name" value="TonB_dep_Rec_b-barrel"/>
    <property type="match status" value="1"/>
</dbReference>
<evidence type="ECO:0000256" key="5">
    <source>
        <dbReference type="ARBA" id="ARBA00022729"/>
    </source>
</evidence>
<dbReference type="PANTHER" id="PTHR30442">
    <property type="entry name" value="IRON III DICITRATE TRANSPORT PROTEIN FECA"/>
    <property type="match status" value="1"/>
</dbReference>
<sequence>MSFFSISQSIAQVTTQEIKGQVTDEHGITIAGATVQLSYHLQKTITDDKGLYAFHQVPPGSYIVKVIMQGFEVQEKAVNITTGKKAQISFIMNTSSNRLNEVVIKGYKAVKGMGYLNDVHDGVIYSGKKTEVILLDSLNANTAQNNPRQVLGRIPGANYSETEGSGFPSNGIGFRGLNPTQSVETNIRQNGYNVAADIFGYPETYYLPPLEAVERIEVTRGAASLQFGPQFGGVINYIIKKGSTDKALEINIQQTGGSFSLFNSFISAGGQVGKWNYYSFMQYKSILGWRPNSDVQQLSGFAGVNYQANAHLKFGLEYSILRNRIHMPGGFDDERFNLNSQASYRARNWLNSPWNILTGKIDYQFSPTAKLSVKSAYQFSSRNLVWKNEDGGPGTPDSISTVTLQPVNREVQREIFHANTTEARLTADYGNGEIKNTLAAGVRLFYGKMKREGGGLGTTGSDFDLTILDPHYGYNLDFTTTNIAPFVENIFHIGKRLSVTPGFRYEYLRSTVNGYIDNDITQTSHSSKDRSFALFGVGTQFITTSKTNIYANISQAYRPVTYDQLTPFGSATKIAPNLKDADGYNVDLGWRGSVKNYLNFDVSAFYLRYNNRIGVTEQFDGSGTPYLYRTNIANSIHKGVETYIEFNITKALFPGSTIGEFSFYNSFSFIDAKYVSGDFKGKSVEYAPQTINRFGATYTYKVFSTTFLISNTAKSYGDATNTVRSDDPALGLIPAYQVLDWSSSLRLGTYNFKFGINNLADARYFTVRTNEYPGPGIIPAIGRSFYVGFGAKF</sequence>
<evidence type="ECO:0000256" key="1">
    <source>
        <dbReference type="ARBA" id="ARBA00004571"/>
    </source>
</evidence>
<dbReference type="InterPro" id="IPR012910">
    <property type="entry name" value="Plug_dom"/>
</dbReference>
<dbReference type="Gene3D" id="2.170.130.10">
    <property type="entry name" value="TonB-dependent receptor, plug domain"/>
    <property type="match status" value="1"/>
</dbReference>
<proteinExistence type="inferred from homology"/>
<dbReference type="InterPro" id="IPR013784">
    <property type="entry name" value="Carb-bd-like_fold"/>
</dbReference>
<accession>A0ABR7WQB5</accession>
<name>A0ABR7WQB5_9SPHI</name>
<comment type="subcellular location">
    <subcellularLocation>
        <location evidence="1 9">Cell outer membrane</location>
        <topology evidence="1 9">Multi-pass membrane protein</topology>
    </subcellularLocation>
</comment>
<evidence type="ECO:0000259" key="12">
    <source>
        <dbReference type="Pfam" id="PF07715"/>
    </source>
</evidence>
<dbReference type="InterPro" id="IPR036942">
    <property type="entry name" value="Beta-barrel_TonB_sf"/>
</dbReference>
<keyword evidence="5" id="KW-0732">Signal</keyword>
<dbReference type="Gene3D" id="2.40.170.20">
    <property type="entry name" value="TonB-dependent receptor, beta-barrel domain"/>
    <property type="match status" value="1"/>
</dbReference>
<dbReference type="InterPro" id="IPR039426">
    <property type="entry name" value="TonB-dep_rcpt-like"/>
</dbReference>
<evidence type="ECO:0000313" key="14">
    <source>
        <dbReference type="Proteomes" id="UP000606600"/>
    </source>
</evidence>
<evidence type="ECO:0000256" key="10">
    <source>
        <dbReference type="RuleBase" id="RU003357"/>
    </source>
</evidence>
<keyword evidence="7 9" id="KW-0472">Membrane</keyword>
<evidence type="ECO:0000259" key="11">
    <source>
        <dbReference type="Pfam" id="PF00593"/>
    </source>
</evidence>
<keyword evidence="3 9" id="KW-1134">Transmembrane beta strand</keyword>
<dbReference type="InterPro" id="IPR010917">
    <property type="entry name" value="TonB_rcpt_CS"/>
</dbReference>
<feature type="domain" description="TonB-dependent receptor-like beta-barrel" evidence="11">
    <location>
        <begin position="312"/>
        <end position="759"/>
    </location>
</feature>
<dbReference type="SUPFAM" id="SSF56935">
    <property type="entry name" value="Porins"/>
    <property type="match status" value="1"/>
</dbReference>
<dbReference type="SUPFAM" id="SSF49452">
    <property type="entry name" value="Starch-binding domain-like"/>
    <property type="match status" value="1"/>
</dbReference>
<keyword evidence="8 9" id="KW-0998">Cell outer membrane</keyword>
<dbReference type="PROSITE" id="PS52016">
    <property type="entry name" value="TONB_DEPENDENT_REC_3"/>
    <property type="match status" value="1"/>
</dbReference>
<dbReference type="PANTHER" id="PTHR30442:SF0">
    <property type="entry name" value="FE(3+) DICITRATE TRANSPORT PROTEIN FECA"/>
    <property type="match status" value="1"/>
</dbReference>
<evidence type="ECO:0000256" key="4">
    <source>
        <dbReference type="ARBA" id="ARBA00022692"/>
    </source>
</evidence>
<protein>
    <submittedName>
        <fullName evidence="13">Carboxypeptidase-like regulatory domain-containing protein</fullName>
    </submittedName>
</protein>
<dbReference type="Pfam" id="PF13715">
    <property type="entry name" value="CarbopepD_reg_2"/>
    <property type="match status" value="1"/>
</dbReference>
<keyword evidence="14" id="KW-1185">Reference proteome</keyword>
<reference evidence="13 14" key="1">
    <citation type="submission" date="2020-09" db="EMBL/GenBank/DDBJ databases">
        <title>Novel species of Mucilaginibacter isolated from a glacier on the Tibetan Plateau.</title>
        <authorList>
            <person name="Liu Q."/>
            <person name="Xin Y.-H."/>
        </authorList>
    </citation>
    <scope>NUCLEOTIDE SEQUENCE [LARGE SCALE GENOMIC DNA]</scope>
    <source>
        <strain evidence="13 14">ZT4R22</strain>
    </source>
</reference>
<dbReference type="InterPro" id="IPR000531">
    <property type="entry name" value="Beta-barrel_TonB"/>
</dbReference>
<evidence type="ECO:0000256" key="8">
    <source>
        <dbReference type="ARBA" id="ARBA00023237"/>
    </source>
</evidence>
<evidence type="ECO:0000313" key="13">
    <source>
        <dbReference type="EMBL" id="MBD1364516.1"/>
    </source>
</evidence>
<keyword evidence="6 10" id="KW-0798">TonB box</keyword>
<comment type="caution">
    <text evidence="13">The sequence shown here is derived from an EMBL/GenBank/DDBJ whole genome shotgun (WGS) entry which is preliminary data.</text>
</comment>
<dbReference type="Proteomes" id="UP000606600">
    <property type="component" value="Unassembled WGS sequence"/>
</dbReference>
<evidence type="ECO:0000256" key="6">
    <source>
        <dbReference type="ARBA" id="ARBA00023077"/>
    </source>
</evidence>
<dbReference type="InterPro" id="IPR037066">
    <property type="entry name" value="Plug_dom_sf"/>
</dbReference>
<gene>
    <name evidence="13" type="ORF">IDJ77_11915</name>
</gene>
<evidence type="ECO:0000256" key="2">
    <source>
        <dbReference type="ARBA" id="ARBA00022448"/>
    </source>
</evidence>
<evidence type="ECO:0000256" key="3">
    <source>
        <dbReference type="ARBA" id="ARBA00022452"/>
    </source>
</evidence>
<keyword evidence="2 9" id="KW-0813">Transport</keyword>
<dbReference type="PROSITE" id="PS01156">
    <property type="entry name" value="TONB_DEPENDENT_REC_2"/>
    <property type="match status" value="1"/>
</dbReference>
<organism evidence="13 14">
    <name type="scientific">Mucilaginibacter pankratovii</name>
    <dbReference type="NCBI Taxonomy" id="2772110"/>
    <lineage>
        <taxon>Bacteria</taxon>
        <taxon>Pseudomonadati</taxon>
        <taxon>Bacteroidota</taxon>
        <taxon>Sphingobacteriia</taxon>
        <taxon>Sphingobacteriales</taxon>
        <taxon>Sphingobacteriaceae</taxon>
        <taxon>Mucilaginibacter</taxon>
    </lineage>
</organism>
<dbReference type="RefSeq" id="WP_191189177.1">
    <property type="nucleotide sequence ID" value="NZ_JACWMY010000005.1"/>
</dbReference>
<evidence type="ECO:0000256" key="9">
    <source>
        <dbReference type="PROSITE-ProRule" id="PRU01360"/>
    </source>
</evidence>